<keyword evidence="13" id="KW-1185">Reference proteome</keyword>
<dbReference type="AlphaFoldDB" id="A0A7U2IAS7"/>
<dbReference type="GO" id="GO:0004458">
    <property type="term" value="F:D-lactate dehydrogenase (cytochrome) activity"/>
    <property type="evidence" value="ECO:0007669"/>
    <property type="project" value="UniProtKB-EC"/>
</dbReference>
<dbReference type="InterPro" id="IPR016164">
    <property type="entry name" value="FAD-linked_Oxase-like_C"/>
</dbReference>
<dbReference type="OrthoDB" id="7786253at2759"/>
<dbReference type="GO" id="GO:0005739">
    <property type="term" value="C:mitochondrion"/>
    <property type="evidence" value="ECO:0007669"/>
    <property type="project" value="UniProtKB-SubCell"/>
</dbReference>
<dbReference type="Gene3D" id="1.10.45.10">
    <property type="entry name" value="Vanillyl-alcohol Oxidase, Chain A, domain 4"/>
    <property type="match status" value="1"/>
</dbReference>
<dbReference type="FunFam" id="1.10.45.10:FF:000001">
    <property type="entry name" value="D-lactate dehydrogenase mitochondrial"/>
    <property type="match status" value="1"/>
</dbReference>
<dbReference type="FunFam" id="3.30.465.10:FF:000016">
    <property type="entry name" value="probable D-lactate dehydrogenase, mitochondrial"/>
    <property type="match status" value="1"/>
</dbReference>
<dbReference type="InterPro" id="IPR006094">
    <property type="entry name" value="Oxid_FAD_bind_N"/>
</dbReference>
<dbReference type="SUPFAM" id="SSF56176">
    <property type="entry name" value="FAD-binding/transporter-associated domain-like"/>
    <property type="match status" value="1"/>
</dbReference>
<comment type="cofactor">
    <cofactor evidence="1">
        <name>FAD</name>
        <dbReference type="ChEBI" id="CHEBI:57692"/>
    </cofactor>
</comment>
<evidence type="ECO:0000259" key="11">
    <source>
        <dbReference type="PROSITE" id="PS51387"/>
    </source>
</evidence>
<dbReference type="FunFam" id="3.30.70.2740:FF:000001">
    <property type="entry name" value="D-lactate dehydrogenase mitochondrial"/>
    <property type="match status" value="1"/>
</dbReference>
<keyword evidence="7" id="KW-0560">Oxidoreductase</keyword>
<comment type="subcellular location">
    <subcellularLocation>
        <location evidence="2">Mitochondrion</location>
    </subcellularLocation>
</comment>
<evidence type="ECO:0000256" key="6">
    <source>
        <dbReference type="ARBA" id="ARBA00022946"/>
    </source>
</evidence>
<name>A0A7U2IAS7_PHANO</name>
<comment type="similarity">
    <text evidence="3">Belongs to the FAD-binding oxidoreductase/transferase type 4 family.</text>
</comment>
<dbReference type="EMBL" id="CP069042">
    <property type="protein sequence ID" value="QRD06414.1"/>
    <property type="molecule type" value="Genomic_DNA"/>
</dbReference>
<accession>A0A7U2IAS7</accession>
<evidence type="ECO:0000256" key="4">
    <source>
        <dbReference type="ARBA" id="ARBA00022630"/>
    </source>
</evidence>
<proteinExistence type="inferred from homology"/>
<dbReference type="VEuPathDB" id="FungiDB:JI435_117930"/>
<evidence type="ECO:0000256" key="3">
    <source>
        <dbReference type="ARBA" id="ARBA00008000"/>
    </source>
</evidence>
<dbReference type="InterPro" id="IPR036318">
    <property type="entry name" value="FAD-bd_PCMH-like_sf"/>
</dbReference>
<protein>
    <recommendedName>
        <fullName evidence="9">D-lactate dehydrogenase (cytochrome)</fullName>
        <ecNumber evidence="9">1.1.2.4</ecNumber>
    </recommendedName>
</protein>
<sequence length="378" mass="40371">MMDKIVALHADDMDVVVQPGVGWMDLNSQISSSGLFFPVDPGPSAMIGGMVGTSCSGTNAVRYGTMKDNVVNLTVVLADGSVMKTKGRPRKSSAGYNLTNLFIGSEGTLGIVTEITLKLAAVPPKTAVAVTTFPSIYDASKAAGEILKAGIQMGAMEIMDDVQMDVVNRAGGTGRTWEAVPTMFVKITGNDTQIKETTRLFREIAKQNKSGDLEFAGTLDEQAALWAARKQALWSMLSLREKAAEVWTTDVAVPMSRLPEIIEKSKQDVADLGLFASVLGHIGDGNFHACIMYDAQDASQVAKVSECSQRMVDNALEMEGTCTGEHGIGIGKKTHLIAEAGHVAIGVMQHVKHSLDPNWILNPGKVFDHPSETDPVGH</sequence>
<dbReference type="InterPro" id="IPR004113">
    <property type="entry name" value="FAD-bd_oxidored_4_C"/>
</dbReference>
<organism evidence="12 13">
    <name type="scientific">Phaeosphaeria nodorum (strain SN15 / ATCC MYA-4574 / FGSC 10173)</name>
    <name type="common">Glume blotch fungus</name>
    <name type="synonym">Parastagonospora nodorum</name>
    <dbReference type="NCBI Taxonomy" id="321614"/>
    <lineage>
        <taxon>Eukaryota</taxon>
        <taxon>Fungi</taxon>
        <taxon>Dikarya</taxon>
        <taxon>Ascomycota</taxon>
        <taxon>Pezizomycotina</taxon>
        <taxon>Dothideomycetes</taxon>
        <taxon>Pleosporomycetidae</taxon>
        <taxon>Pleosporales</taxon>
        <taxon>Pleosporineae</taxon>
        <taxon>Phaeosphaeriaceae</taxon>
        <taxon>Parastagonospora</taxon>
    </lineage>
</organism>
<feature type="domain" description="FAD-binding PCMH-type" evidence="11">
    <location>
        <begin position="1"/>
        <end position="122"/>
    </location>
</feature>
<comment type="catalytic activity">
    <reaction evidence="10">
        <text>(R)-lactate + 2 Fe(III)-[cytochrome c] = 2 Fe(II)-[cytochrome c] + pyruvate + 2 H(+)</text>
        <dbReference type="Rhea" id="RHEA:13521"/>
        <dbReference type="Rhea" id="RHEA-COMP:10350"/>
        <dbReference type="Rhea" id="RHEA-COMP:14399"/>
        <dbReference type="ChEBI" id="CHEBI:15361"/>
        <dbReference type="ChEBI" id="CHEBI:15378"/>
        <dbReference type="ChEBI" id="CHEBI:16004"/>
        <dbReference type="ChEBI" id="CHEBI:29033"/>
        <dbReference type="ChEBI" id="CHEBI:29034"/>
        <dbReference type="EC" id="1.1.2.4"/>
    </reaction>
</comment>
<evidence type="ECO:0000256" key="9">
    <source>
        <dbReference type="ARBA" id="ARBA00038897"/>
    </source>
</evidence>
<evidence type="ECO:0000256" key="10">
    <source>
        <dbReference type="ARBA" id="ARBA00051436"/>
    </source>
</evidence>
<dbReference type="Gene3D" id="3.30.465.10">
    <property type="match status" value="1"/>
</dbReference>
<evidence type="ECO:0000256" key="1">
    <source>
        <dbReference type="ARBA" id="ARBA00001974"/>
    </source>
</evidence>
<dbReference type="PANTHER" id="PTHR11748">
    <property type="entry name" value="D-LACTATE DEHYDROGENASE"/>
    <property type="match status" value="1"/>
</dbReference>
<evidence type="ECO:0000313" key="12">
    <source>
        <dbReference type="EMBL" id="QRD06414.1"/>
    </source>
</evidence>
<evidence type="ECO:0000256" key="7">
    <source>
        <dbReference type="ARBA" id="ARBA00023002"/>
    </source>
</evidence>
<gene>
    <name evidence="12" type="ORF">JI435_117930</name>
</gene>
<dbReference type="PROSITE" id="PS51387">
    <property type="entry name" value="FAD_PCMH"/>
    <property type="match status" value="1"/>
</dbReference>
<dbReference type="InterPro" id="IPR016171">
    <property type="entry name" value="Vanillyl_alc_oxidase_C-sub2"/>
</dbReference>
<dbReference type="EC" id="1.1.2.4" evidence="9"/>
<evidence type="ECO:0000256" key="5">
    <source>
        <dbReference type="ARBA" id="ARBA00022827"/>
    </source>
</evidence>
<evidence type="ECO:0000256" key="2">
    <source>
        <dbReference type="ARBA" id="ARBA00004173"/>
    </source>
</evidence>
<keyword evidence="8" id="KW-0496">Mitochondrion</keyword>
<evidence type="ECO:0000313" key="13">
    <source>
        <dbReference type="Proteomes" id="UP000663193"/>
    </source>
</evidence>
<dbReference type="Proteomes" id="UP000663193">
    <property type="component" value="Chromosome 20"/>
</dbReference>
<dbReference type="SUPFAM" id="SSF55103">
    <property type="entry name" value="FAD-linked oxidases, C-terminal domain"/>
    <property type="match status" value="1"/>
</dbReference>
<keyword evidence="5" id="KW-0274">FAD</keyword>
<dbReference type="InterPro" id="IPR016166">
    <property type="entry name" value="FAD-bd_PCMH"/>
</dbReference>
<dbReference type="Pfam" id="PF02913">
    <property type="entry name" value="FAD-oxidase_C"/>
    <property type="match status" value="1"/>
</dbReference>
<dbReference type="Pfam" id="PF01565">
    <property type="entry name" value="FAD_binding_4"/>
    <property type="match status" value="1"/>
</dbReference>
<keyword evidence="4" id="KW-0285">Flavoprotein</keyword>
<evidence type="ECO:0000256" key="8">
    <source>
        <dbReference type="ARBA" id="ARBA00023128"/>
    </source>
</evidence>
<reference evidence="13" key="1">
    <citation type="journal article" date="2021" name="BMC Genomics">
        <title>Chromosome-level genome assembly and manually-curated proteome of model necrotroph Parastagonospora nodorum Sn15 reveals a genome-wide trove of candidate effector homologs, and redundancy of virulence-related functions within an accessory chromosome.</title>
        <authorList>
            <person name="Bertazzoni S."/>
            <person name="Jones D.A.B."/>
            <person name="Phan H.T."/>
            <person name="Tan K.-C."/>
            <person name="Hane J.K."/>
        </authorList>
    </citation>
    <scope>NUCLEOTIDE SEQUENCE [LARGE SCALE GENOMIC DNA]</scope>
    <source>
        <strain evidence="13">SN15 / ATCC MYA-4574 / FGSC 10173)</strain>
    </source>
</reference>
<dbReference type="Gene3D" id="3.30.70.2740">
    <property type="match status" value="1"/>
</dbReference>
<keyword evidence="6" id="KW-0809">Transit peptide</keyword>
<dbReference type="PANTHER" id="PTHR11748:SF111">
    <property type="entry name" value="D-LACTATE DEHYDROGENASE, MITOCHONDRIAL-RELATED"/>
    <property type="match status" value="1"/>
</dbReference>
<dbReference type="InterPro" id="IPR016169">
    <property type="entry name" value="FAD-bd_PCMH_sub2"/>
</dbReference>
<dbReference type="GO" id="GO:0071949">
    <property type="term" value="F:FAD binding"/>
    <property type="evidence" value="ECO:0007669"/>
    <property type="project" value="InterPro"/>
</dbReference>